<accession>A0A167QBX5</accession>
<protein>
    <submittedName>
        <fullName evidence="5">C6 zinc finger domain containing protein</fullName>
    </submittedName>
</protein>
<dbReference type="GO" id="GO:0005634">
    <property type="term" value="C:nucleus"/>
    <property type="evidence" value="ECO:0007669"/>
    <property type="project" value="UniProtKB-SubCell"/>
</dbReference>
<dbReference type="PROSITE" id="PS00463">
    <property type="entry name" value="ZN2_CY6_FUNGAL_1"/>
    <property type="match status" value="1"/>
</dbReference>
<evidence type="ECO:0000313" key="5">
    <source>
        <dbReference type="EMBL" id="OAA57494.1"/>
    </source>
</evidence>
<dbReference type="Pfam" id="PF11951">
    <property type="entry name" value="Fungal_trans_2"/>
    <property type="match status" value="1"/>
</dbReference>
<feature type="compositionally biased region" description="Low complexity" evidence="3">
    <location>
        <begin position="94"/>
        <end position="105"/>
    </location>
</feature>
<proteinExistence type="predicted"/>
<dbReference type="OrthoDB" id="4835445at2759"/>
<sequence>MDSNAEATLTTTGSGGRIRAHHGYSRNGCARCKQQRVRCDEGHPECERCLRVGIKCPGYEQKLRWSAKHEVFRQDVTSRRGQQARRKQTRKASTPTLTPTPRLMPAVHPSGPAPARPRNQQKAVAPPLLVSSHMPTQQYAFVDDGVETGTPDLASTVLHGRVENGQAESPVWPDLLGPLPCQAYEGSSPQPENDSFCSPSQNLFENGVVMDNVWGVLASGGSRPNAPSLAYGEAGEGQSTTCQQGNGLQSTFDKGDSPLLRPTGSLLGSTLVTHNDEGVDAFTLRTLSPKPRPRGLSVFLDPLPLPSCATEEQAKEATPYDDETNDFGRVNGALNVWDAVSSPTSKALQPVAAVANQTRLAPPAASIHDFSTVLVEFYFKVTAQIYSCYDSRMNPYRTAVVGSWGSSRLIYCTLQSMAAASLLRDFPEVAPIGRQLRQEAIELLADIPVWDSNTMFTVLMLGGTSSWHDSRDLGLPFFRRFAACLASAPASAFDEGSDHGNHRFLRESLLFWEMMLAFVADGDALPAMPDKTTTSSATDRFLGPNALPGRLVPHPWTGYCSETQRAVVQVGRLIRRQRRLAHTHRFASVAHINQLQKDIATARELEDRLMTIVHPTEGAVEDTEDRNTPVWHLLALADIIRDMGLIQLYHVFPDLLSARLERERATRDGGGGDDDDDDDAQQNTVVSIASYVHGNNDGLGGGSRAPGGTQDEHRTWRTAYALRTLEMLKTIPAESGTRDFQPFLLVALCSELRIRQRAGAEDAGGLGHWASGHRPHGRFNLDMETVEVTRARGFVHSRLTAFLNALPPKPVGVCLDIVQETWTQMDRQEARRARRGPGWQDAEAETDVYWVDVMMENGWETTMA</sequence>
<comment type="caution">
    <text evidence="5">The sequence shown here is derived from an EMBL/GenBank/DDBJ whole genome shotgun (WGS) entry which is preliminary data.</text>
</comment>
<dbReference type="Gene3D" id="4.10.240.10">
    <property type="entry name" value="Zn(2)-C6 fungal-type DNA-binding domain"/>
    <property type="match status" value="1"/>
</dbReference>
<dbReference type="Proteomes" id="UP000076874">
    <property type="component" value="Unassembled WGS sequence"/>
</dbReference>
<feature type="region of interest" description="Disordered" evidence="3">
    <location>
        <begin position="1"/>
        <end position="27"/>
    </location>
</feature>
<keyword evidence="2" id="KW-0539">Nucleus</keyword>
<comment type="subcellular location">
    <subcellularLocation>
        <location evidence="1">Nucleus</location>
    </subcellularLocation>
</comment>
<gene>
    <name evidence="5" type="ORF">SPI_07153</name>
</gene>
<organism evidence="5 6">
    <name type="scientific">Niveomyces insectorum RCEF 264</name>
    <dbReference type="NCBI Taxonomy" id="1081102"/>
    <lineage>
        <taxon>Eukaryota</taxon>
        <taxon>Fungi</taxon>
        <taxon>Dikarya</taxon>
        <taxon>Ascomycota</taxon>
        <taxon>Pezizomycotina</taxon>
        <taxon>Sordariomycetes</taxon>
        <taxon>Hypocreomycetidae</taxon>
        <taxon>Hypocreales</taxon>
        <taxon>Cordycipitaceae</taxon>
        <taxon>Niveomyces</taxon>
    </lineage>
</organism>
<evidence type="ECO:0000256" key="2">
    <source>
        <dbReference type="ARBA" id="ARBA00023242"/>
    </source>
</evidence>
<dbReference type="STRING" id="1081102.A0A167QBX5"/>
<dbReference type="Pfam" id="PF00172">
    <property type="entry name" value="Zn_clus"/>
    <property type="match status" value="1"/>
</dbReference>
<evidence type="ECO:0000256" key="1">
    <source>
        <dbReference type="ARBA" id="ARBA00004123"/>
    </source>
</evidence>
<dbReference type="GO" id="GO:0045944">
    <property type="term" value="P:positive regulation of transcription by RNA polymerase II"/>
    <property type="evidence" value="ECO:0007669"/>
    <property type="project" value="TreeGrafter"/>
</dbReference>
<dbReference type="GO" id="GO:0008270">
    <property type="term" value="F:zinc ion binding"/>
    <property type="evidence" value="ECO:0007669"/>
    <property type="project" value="InterPro"/>
</dbReference>
<dbReference type="PROSITE" id="PS50048">
    <property type="entry name" value="ZN2_CY6_FUNGAL_2"/>
    <property type="match status" value="1"/>
</dbReference>
<evidence type="ECO:0000259" key="4">
    <source>
        <dbReference type="PROSITE" id="PS50048"/>
    </source>
</evidence>
<name>A0A167QBX5_9HYPO</name>
<dbReference type="SUPFAM" id="SSF57701">
    <property type="entry name" value="Zn2/Cys6 DNA-binding domain"/>
    <property type="match status" value="1"/>
</dbReference>
<dbReference type="InterPro" id="IPR001138">
    <property type="entry name" value="Zn2Cys6_DnaBD"/>
</dbReference>
<dbReference type="SMART" id="SM00066">
    <property type="entry name" value="GAL4"/>
    <property type="match status" value="1"/>
</dbReference>
<dbReference type="PANTHER" id="PTHR37534:SF11">
    <property type="entry name" value="ZN(II)2CYS6 TRANSCRIPTION FACTOR (EUROFUNG)"/>
    <property type="match status" value="1"/>
</dbReference>
<dbReference type="GO" id="GO:0000981">
    <property type="term" value="F:DNA-binding transcription factor activity, RNA polymerase II-specific"/>
    <property type="evidence" value="ECO:0007669"/>
    <property type="project" value="InterPro"/>
</dbReference>
<dbReference type="InterPro" id="IPR021858">
    <property type="entry name" value="Fun_TF"/>
</dbReference>
<dbReference type="PANTHER" id="PTHR37534">
    <property type="entry name" value="TRANSCRIPTIONAL ACTIVATOR PROTEIN UGA3"/>
    <property type="match status" value="1"/>
</dbReference>
<dbReference type="EMBL" id="AZHD01000014">
    <property type="protein sequence ID" value="OAA57494.1"/>
    <property type="molecule type" value="Genomic_DNA"/>
</dbReference>
<dbReference type="InterPro" id="IPR036864">
    <property type="entry name" value="Zn2-C6_fun-type_DNA-bd_sf"/>
</dbReference>
<dbReference type="AlphaFoldDB" id="A0A167QBX5"/>
<feature type="region of interest" description="Disordered" evidence="3">
    <location>
        <begin position="74"/>
        <end position="121"/>
    </location>
</feature>
<dbReference type="CDD" id="cd00067">
    <property type="entry name" value="GAL4"/>
    <property type="match status" value="1"/>
</dbReference>
<evidence type="ECO:0000256" key="3">
    <source>
        <dbReference type="SAM" id="MobiDB-lite"/>
    </source>
</evidence>
<feature type="domain" description="Zn(2)-C6 fungal-type" evidence="4">
    <location>
        <begin position="28"/>
        <end position="56"/>
    </location>
</feature>
<dbReference type="GO" id="GO:0000976">
    <property type="term" value="F:transcription cis-regulatory region binding"/>
    <property type="evidence" value="ECO:0007669"/>
    <property type="project" value="TreeGrafter"/>
</dbReference>
<evidence type="ECO:0000313" key="6">
    <source>
        <dbReference type="Proteomes" id="UP000076874"/>
    </source>
</evidence>
<keyword evidence="6" id="KW-1185">Reference proteome</keyword>
<reference evidence="5 6" key="1">
    <citation type="journal article" date="2016" name="Genome Biol. Evol.">
        <title>Divergent and convergent evolution of fungal pathogenicity.</title>
        <authorList>
            <person name="Shang Y."/>
            <person name="Xiao G."/>
            <person name="Zheng P."/>
            <person name="Cen K."/>
            <person name="Zhan S."/>
            <person name="Wang C."/>
        </authorList>
    </citation>
    <scope>NUCLEOTIDE SEQUENCE [LARGE SCALE GENOMIC DNA]</scope>
    <source>
        <strain evidence="5 6">RCEF 264</strain>
    </source>
</reference>
<feature type="compositionally biased region" description="Polar residues" evidence="3">
    <location>
        <begin position="1"/>
        <end position="12"/>
    </location>
</feature>